<comment type="subcellular location">
    <subcellularLocation>
        <location evidence="1">Cell septum</location>
    </subcellularLocation>
</comment>
<dbReference type="OrthoDB" id="3853096at2"/>
<organism evidence="7 8">
    <name type="scientific">Cryptosporangium arvum DSM 44712</name>
    <dbReference type="NCBI Taxonomy" id="927661"/>
    <lineage>
        <taxon>Bacteria</taxon>
        <taxon>Bacillati</taxon>
        <taxon>Actinomycetota</taxon>
        <taxon>Actinomycetes</taxon>
        <taxon>Cryptosporangiales</taxon>
        <taxon>Cryptosporangiaceae</taxon>
        <taxon>Cryptosporangium</taxon>
    </lineage>
</organism>
<comment type="caution">
    <text evidence="7">The sequence shown here is derived from an EMBL/GenBank/DDBJ whole genome shotgun (WGS) entry which is preliminary data.</text>
</comment>
<proteinExistence type="inferred from homology"/>
<reference evidence="7 8" key="1">
    <citation type="submission" date="2013-07" db="EMBL/GenBank/DDBJ databases">
        <authorList>
            <consortium name="DOE Joint Genome Institute"/>
            <person name="Eisen J."/>
            <person name="Huntemann M."/>
            <person name="Han J."/>
            <person name="Chen A."/>
            <person name="Kyrpides N."/>
            <person name="Mavromatis K."/>
            <person name="Markowitz V."/>
            <person name="Palaniappan K."/>
            <person name="Ivanova N."/>
            <person name="Schaumberg A."/>
            <person name="Pati A."/>
            <person name="Liolios K."/>
            <person name="Nordberg H.P."/>
            <person name="Cantor M.N."/>
            <person name="Hua S.X."/>
            <person name="Woyke T."/>
        </authorList>
    </citation>
    <scope>NUCLEOTIDE SEQUENCE [LARGE SCALE GENOMIC DNA]</scope>
    <source>
        <strain evidence="7 8">DSM 44712</strain>
    </source>
</reference>
<evidence type="ECO:0000256" key="2">
    <source>
        <dbReference type="ARBA" id="ARBA00009323"/>
    </source>
</evidence>
<evidence type="ECO:0000256" key="1">
    <source>
        <dbReference type="ARBA" id="ARBA00004431"/>
    </source>
</evidence>
<evidence type="ECO:0000256" key="5">
    <source>
        <dbReference type="ARBA" id="ARBA00023210"/>
    </source>
</evidence>
<dbReference type="Proteomes" id="UP000021053">
    <property type="component" value="Unassembled WGS sequence"/>
</dbReference>
<evidence type="ECO:0000313" key="8">
    <source>
        <dbReference type="Proteomes" id="UP000021053"/>
    </source>
</evidence>
<gene>
    <name evidence="7" type="ORF">CryarDRAFT_2213</name>
</gene>
<evidence type="ECO:0000256" key="4">
    <source>
        <dbReference type="ARBA" id="ARBA00022969"/>
    </source>
</evidence>
<sequence>MGIAQPTRVQVDVSLRLVVPEGSSLPVKASLRYEPEDPYAVHVIFHAGSTEASGEVSWSFARQLLADGMSEPTGIGDVRVWPWQAANGPSVALALSSPDGHALFEVPRLALGDFLGRTYRQVPEGAESVHLDIDGALAALLGSYGSEPR</sequence>
<evidence type="ECO:0000256" key="3">
    <source>
        <dbReference type="ARBA" id="ARBA00022618"/>
    </source>
</evidence>
<keyword evidence="6" id="KW-0131">Cell cycle</keyword>
<dbReference type="PATRIC" id="fig|927661.3.peg.2177"/>
<dbReference type="GO" id="GO:0030435">
    <property type="term" value="P:sporulation resulting in formation of a cellular spore"/>
    <property type="evidence" value="ECO:0007669"/>
    <property type="project" value="UniProtKB-KW"/>
</dbReference>
<comment type="similarity">
    <text evidence="2">Belongs to the SsgA family.</text>
</comment>
<dbReference type="Gene3D" id="2.30.31.20">
    <property type="entry name" value="Sporulation-specific cell division protein SsgB"/>
    <property type="match status" value="1"/>
</dbReference>
<dbReference type="RefSeq" id="WP_035850293.1">
    <property type="nucleotide sequence ID" value="NZ_KK073874.1"/>
</dbReference>
<keyword evidence="3 7" id="KW-0132">Cell division</keyword>
<dbReference type="GO" id="GO:0030428">
    <property type="term" value="C:cell septum"/>
    <property type="evidence" value="ECO:0007669"/>
    <property type="project" value="UniProtKB-SubCell"/>
</dbReference>
<accession>A0A010Z0Z8</accession>
<keyword evidence="4" id="KW-0749">Sporulation</keyword>
<dbReference type="HOGENOM" id="CLU_126599_0_1_11"/>
<name>A0A010Z0Z8_9ACTN</name>
<dbReference type="Pfam" id="PF04686">
    <property type="entry name" value="SsgA"/>
    <property type="match status" value="1"/>
</dbReference>
<dbReference type="EMBL" id="JFBT01000001">
    <property type="protein sequence ID" value="EXG81113.1"/>
    <property type="molecule type" value="Genomic_DNA"/>
</dbReference>
<protein>
    <submittedName>
        <fullName evidence="7">Sporulation and cell division SsgA family protein</fullName>
    </submittedName>
</protein>
<dbReference type="InterPro" id="IPR006776">
    <property type="entry name" value="SsgB"/>
</dbReference>
<dbReference type="GO" id="GO:0000917">
    <property type="term" value="P:division septum assembly"/>
    <property type="evidence" value="ECO:0007669"/>
    <property type="project" value="UniProtKB-KW"/>
</dbReference>
<evidence type="ECO:0000313" key="7">
    <source>
        <dbReference type="EMBL" id="EXG81113.1"/>
    </source>
</evidence>
<dbReference type="InterPro" id="IPR038658">
    <property type="entry name" value="SsgB_sf"/>
</dbReference>
<evidence type="ECO:0000256" key="6">
    <source>
        <dbReference type="ARBA" id="ARBA00023306"/>
    </source>
</evidence>
<keyword evidence="5" id="KW-0717">Septation</keyword>
<keyword evidence="8" id="KW-1185">Reference proteome</keyword>
<dbReference type="AlphaFoldDB" id="A0A010Z0Z8"/>